<evidence type="ECO:0000256" key="1">
    <source>
        <dbReference type="SAM" id="MobiDB-lite"/>
    </source>
</evidence>
<protein>
    <submittedName>
        <fullName evidence="2">Golgi membrane exchange factor (Ric1p-Rgp1p) subunit</fullName>
    </submittedName>
</protein>
<dbReference type="OrthoDB" id="1918at2759"/>
<keyword evidence="3" id="KW-1185">Reference proteome</keyword>
<feature type="non-terminal residue" evidence="2">
    <location>
        <position position="1"/>
    </location>
</feature>
<feature type="region of interest" description="Disordered" evidence="1">
    <location>
        <begin position="612"/>
        <end position="636"/>
    </location>
</feature>
<dbReference type="Proteomes" id="UP001140172">
    <property type="component" value="Unassembled WGS sequence"/>
</dbReference>
<evidence type="ECO:0000313" key="2">
    <source>
        <dbReference type="EMBL" id="KAJ2777812.1"/>
    </source>
</evidence>
<dbReference type="EMBL" id="JANBUM010000388">
    <property type="protein sequence ID" value="KAJ2777812.1"/>
    <property type="molecule type" value="Genomic_DNA"/>
</dbReference>
<organism evidence="2 3">
    <name type="scientific">Coemansia interrupta</name>
    <dbReference type="NCBI Taxonomy" id="1126814"/>
    <lineage>
        <taxon>Eukaryota</taxon>
        <taxon>Fungi</taxon>
        <taxon>Fungi incertae sedis</taxon>
        <taxon>Zoopagomycota</taxon>
        <taxon>Kickxellomycotina</taxon>
        <taxon>Kickxellomycetes</taxon>
        <taxon>Kickxellales</taxon>
        <taxon>Kickxellaceae</taxon>
        <taxon>Coemansia</taxon>
    </lineage>
</organism>
<accession>A0A9W8HA51</accession>
<gene>
    <name evidence="2" type="primary">RGP1</name>
    <name evidence="2" type="ORF">GGI15_004386</name>
</gene>
<feature type="region of interest" description="Disordered" evidence="1">
    <location>
        <begin position="89"/>
        <end position="181"/>
    </location>
</feature>
<reference evidence="2" key="1">
    <citation type="submission" date="2022-07" db="EMBL/GenBank/DDBJ databases">
        <title>Phylogenomic reconstructions and comparative analyses of Kickxellomycotina fungi.</title>
        <authorList>
            <person name="Reynolds N.K."/>
            <person name="Stajich J.E."/>
            <person name="Barry K."/>
            <person name="Grigoriev I.V."/>
            <person name="Crous P."/>
            <person name="Smith M.E."/>
        </authorList>
    </citation>
    <scope>NUCLEOTIDE SEQUENCE</scope>
    <source>
        <strain evidence="2">BCRC 34489</strain>
    </source>
</reference>
<dbReference type="PANTHER" id="PTHR12507">
    <property type="entry name" value="REDUCED GROWTH PHENOTYPE 1 RGP1, YEAST -RELATED"/>
    <property type="match status" value="1"/>
</dbReference>
<proteinExistence type="predicted"/>
<feature type="region of interest" description="Disordered" evidence="1">
    <location>
        <begin position="668"/>
        <end position="727"/>
    </location>
</feature>
<feature type="region of interest" description="Disordered" evidence="1">
    <location>
        <begin position="389"/>
        <end position="414"/>
    </location>
</feature>
<feature type="compositionally biased region" description="Low complexity" evidence="1">
    <location>
        <begin position="116"/>
        <end position="148"/>
    </location>
</feature>
<feature type="compositionally biased region" description="Basic residues" evidence="1">
    <location>
        <begin position="94"/>
        <end position="109"/>
    </location>
</feature>
<dbReference type="AlphaFoldDB" id="A0A9W8HA51"/>
<dbReference type="Pfam" id="PF08737">
    <property type="entry name" value="Rgp1"/>
    <property type="match status" value="2"/>
</dbReference>
<dbReference type="InterPro" id="IPR014848">
    <property type="entry name" value="Rgp1"/>
</dbReference>
<name>A0A9W8HA51_9FUNG</name>
<sequence>QQAHSSPIHSRGPRGIQMGLTITATFERQGIYFAGETLECHIRFSNERSTQTLSAAAASAEGSSSRSSGSGAAAAVAAALPPPVITTVATARDARRRSTAQQPGRRHRGTVGLAAFPSLDDGSGDSSSAQRAARASSAVSTPTSSFSSWLPFGARPQQQAQLGLQTARRRPTHSTASDAGSSGLLGSLWRNLSGAGGGGSSGALAEGDAGVERLAIGLAEAAGTMALSPAYVGREALEQLVRHGGTDFGPAGARAAPVGGGLGGWVPGAAGGGGGRAHKTLPLLAASPAVLFSELALAPGDSQTFSLRIDLPAGLAPSFRGRAACIAYDVVVVAKRSMLDASAHVARIPFRVLAAVPPDGATPVFALERPLRLPPGSVRLVTQEGAGGLSSAESLPLAGDDPDEPGGLDGPDSADALYGRLARSPFLQALLRDAALDAPAGGQNVPALDLAGAPGGASSQANIVAACRRRAPVAFSLSQGAHTPASVWLPRRTYQLGDMVAGRVDFHAGAQRVYHISLWLETTEAVGRRYANYGAAQTEELTRKVVAEHHGFCRANRSLGFALPTPPAAAPSFDSPLVANVWQLRIELITAAAAHAAPDLALSAATPFPPSMATAGLGRRRRSSSSSGTRPPLSPVLAADGEAASVLSLSPPPLSPVLAGPPPITPLFGSPASAPPRAGRMRSSTVVGHAAAAAAVPPQPSPTAGRHSLDSHHLPAAARASADHSPRTIRRRYDVAAEVPTQTLSCTVPIQMHPSLASALRDSRKDSYTIDLTTSP</sequence>
<comment type="caution">
    <text evidence="2">The sequence shown here is derived from an EMBL/GenBank/DDBJ whole genome shotgun (WGS) entry which is preliminary data.</text>
</comment>
<evidence type="ECO:0000313" key="3">
    <source>
        <dbReference type="Proteomes" id="UP001140172"/>
    </source>
</evidence>